<feature type="region of interest" description="Disordered" evidence="1">
    <location>
        <begin position="265"/>
        <end position="286"/>
    </location>
</feature>
<dbReference type="InterPro" id="IPR013783">
    <property type="entry name" value="Ig-like_fold"/>
</dbReference>
<evidence type="ECO:0000313" key="3">
    <source>
        <dbReference type="EMBL" id="KAK9811665.1"/>
    </source>
</evidence>
<dbReference type="Gene3D" id="2.60.40.10">
    <property type="entry name" value="Immunoglobulins"/>
    <property type="match status" value="1"/>
</dbReference>
<dbReference type="GO" id="GO:2001070">
    <property type="term" value="F:starch binding"/>
    <property type="evidence" value="ECO:0007669"/>
    <property type="project" value="InterPro"/>
</dbReference>
<evidence type="ECO:0000313" key="4">
    <source>
        <dbReference type="Proteomes" id="UP001489004"/>
    </source>
</evidence>
<accession>A0AAW1PPH3</accession>
<sequence>MSGLLAGRCIAGQPHSCWRVTPCRATTPHRGPSASRPVCFAAGSGGQGGVRVSFALPYRCNFGQHLCLVGSADPLGKWDVQSGVPMNWTDGDVWTVELDIKVMQQGMEVEYKYVVREGQHVVAWKPGHNFSLRLPVEPEADLLPEKVHVKDAWDGSFRELEVEAVRLSTTSAATAVGETQAAELRQQAGAQASTSGLSTASNAVEVLAESNVNYLAELDKVISQSVQLLEQIKDPTDPAILEADRMIAAAARKAVAISRALKAADPGRETRQLKSGRRKAEDSLDD</sequence>
<evidence type="ECO:0000256" key="1">
    <source>
        <dbReference type="SAM" id="MobiDB-lite"/>
    </source>
</evidence>
<evidence type="ECO:0000259" key="2">
    <source>
        <dbReference type="PROSITE" id="PS51166"/>
    </source>
</evidence>
<dbReference type="Pfam" id="PF00686">
    <property type="entry name" value="CBM_20"/>
    <property type="match status" value="1"/>
</dbReference>
<feature type="domain" description="CBM20" evidence="2">
    <location>
        <begin position="44"/>
        <end position="155"/>
    </location>
</feature>
<gene>
    <name evidence="3" type="ORF">WJX72_007965</name>
</gene>
<dbReference type="GO" id="GO:0016020">
    <property type="term" value="C:membrane"/>
    <property type="evidence" value="ECO:0007669"/>
    <property type="project" value="TreeGrafter"/>
</dbReference>
<name>A0AAW1PPH3_9CHLO</name>
<dbReference type="CDD" id="cd05467">
    <property type="entry name" value="CBM20"/>
    <property type="match status" value="1"/>
</dbReference>
<dbReference type="PROSITE" id="PS51166">
    <property type="entry name" value="CBM20"/>
    <property type="match status" value="1"/>
</dbReference>
<keyword evidence="4" id="KW-1185">Reference proteome</keyword>
<dbReference type="SUPFAM" id="SSF49452">
    <property type="entry name" value="Starch-binding domain-like"/>
    <property type="match status" value="1"/>
</dbReference>
<dbReference type="PANTHER" id="PTHR15048">
    <property type="entry name" value="STARCH-BINDING DOMAIN-CONTAINING PROTEIN 1"/>
    <property type="match status" value="1"/>
</dbReference>
<dbReference type="InterPro" id="IPR013784">
    <property type="entry name" value="Carb-bd-like_fold"/>
</dbReference>
<comment type="caution">
    <text evidence="3">The sequence shown here is derived from an EMBL/GenBank/DDBJ whole genome shotgun (WGS) entry which is preliminary data.</text>
</comment>
<organism evidence="3 4">
    <name type="scientific">[Myrmecia] bisecta</name>
    <dbReference type="NCBI Taxonomy" id="41462"/>
    <lineage>
        <taxon>Eukaryota</taxon>
        <taxon>Viridiplantae</taxon>
        <taxon>Chlorophyta</taxon>
        <taxon>core chlorophytes</taxon>
        <taxon>Trebouxiophyceae</taxon>
        <taxon>Trebouxiales</taxon>
        <taxon>Trebouxiaceae</taxon>
        <taxon>Myrmecia</taxon>
    </lineage>
</organism>
<reference evidence="3 4" key="1">
    <citation type="journal article" date="2024" name="Nat. Commun.">
        <title>Phylogenomics reveals the evolutionary origins of lichenization in chlorophyte algae.</title>
        <authorList>
            <person name="Puginier C."/>
            <person name="Libourel C."/>
            <person name="Otte J."/>
            <person name="Skaloud P."/>
            <person name="Haon M."/>
            <person name="Grisel S."/>
            <person name="Petersen M."/>
            <person name="Berrin J.G."/>
            <person name="Delaux P.M."/>
            <person name="Dal Grande F."/>
            <person name="Keller J."/>
        </authorList>
    </citation>
    <scope>NUCLEOTIDE SEQUENCE [LARGE SCALE GENOMIC DNA]</scope>
    <source>
        <strain evidence="3 4">SAG 2043</strain>
    </source>
</reference>
<dbReference type="EMBL" id="JALJOR010000009">
    <property type="protein sequence ID" value="KAK9811665.1"/>
    <property type="molecule type" value="Genomic_DNA"/>
</dbReference>
<dbReference type="Proteomes" id="UP001489004">
    <property type="component" value="Unassembled WGS sequence"/>
</dbReference>
<dbReference type="InterPro" id="IPR002044">
    <property type="entry name" value="CBM20"/>
</dbReference>
<protein>
    <recommendedName>
        <fullName evidence="2">CBM20 domain-containing protein</fullName>
    </recommendedName>
</protein>
<dbReference type="SMART" id="SM01065">
    <property type="entry name" value="CBM_2"/>
    <property type="match status" value="1"/>
</dbReference>
<dbReference type="PANTHER" id="PTHR15048:SF0">
    <property type="entry name" value="STARCH-BINDING DOMAIN-CONTAINING PROTEIN 1"/>
    <property type="match status" value="1"/>
</dbReference>
<proteinExistence type="predicted"/>
<dbReference type="AlphaFoldDB" id="A0AAW1PPH3"/>